<evidence type="ECO:0000313" key="3">
    <source>
        <dbReference type="EMBL" id="SDO21564.1"/>
    </source>
</evidence>
<proteinExistence type="predicted"/>
<dbReference type="EMBL" id="FNIL01000009">
    <property type="protein sequence ID" value="SDO21564.1"/>
    <property type="molecule type" value="Genomic_DNA"/>
</dbReference>
<feature type="transmembrane region" description="Helical" evidence="1">
    <location>
        <begin position="28"/>
        <end position="47"/>
    </location>
</feature>
<dbReference type="Proteomes" id="UP000198778">
    <property type="component" value="Unassembled WGS sequence"/>
</dbReference>
<evidence type="ECO:0000256" key="1">
    <source>
        <dbReference type="SAM" id="Phobius"/>
    </source>
</evidence>
<sequence>MIDKKNIQTEIASYMGKMLRDNFGKGPTSVFVALYSPFLVIHLRGFLAPMEKILVKQRETKRVEETRDVLMQELMPEIHDNLQTIADIDLQDMYFDWNIHRQTGMILGILSSEDKITQPAWPASVDQKKFNQTIIEMSEWGQKTPASTKSYWINDQIIVVRKSGVFVQIEKEFIKAGFTDELKLVKRPLEKKLLYQAGLEKIINKPIVETFMDWDFKNDIGFIILALQSSSKV</sequence>
<organism evidence="3 4">
    <name type="scientific">Alkalicoccus daliensis</name>
    <dbReference type="NCBI Taxonomy" id="745820"/>
    <lineage>
        <taxon>Bacteria</taxon>
        <taxon>Bacillati</taxon>
        <taxon>Bacillota</taxon>
        <taxon>Bacilli</taxon>
        <taxon>Bacillales</taxon>
        <taxon>Bacillaceae</taxon>
        <taxon>Alkalicoccus</taxon>
    </lineage>
</organism>
<dbReference type="AlphaFoldDB" id="A0A1H0HR04"/>
<dbReference type="Pfam" id="PF10057">
    <property type="entry name" value="MpsC"/>
    <property type="match status" value="1"/>
</dbReference>
<keyword evidence="1" id="KW-0472">Membrane</keyword>
<name>A0A1H0HR04_9BACI</name>
<protein>
    <submittedName>
        <fullName evidence="3">Uncharacterized protein YbcI</fullName>
    </submittedName>
</protein>
<dbReference type="STRING" id="745820.SAMN04488053_1092"/>
<dbReference type="RefSeq" id="WP_175444288.1">
    <property type="nucleotide sequence ID" value="NZ_FNIL01000009.1"/>
</dbReference>
<reference evidence="4" key="1">
    <citation type="submission" date="2016-10" db="EMBL/GenBank/DDBJ databases">
        <authorList>
            <person name="Varghese N."/>
            <person name="Submissions S."/>
        </authorList>
    </citation>
    <scope>NUCLEOTIDE SEQUENCE [LARGE SCALE GENOMIC DNA]</scope>
    <source>
        <strain evidence="4">CGMCC 1.10369</strain>
    </source>
</reference>
<keyword evidence="4" id="KW-1185">Reference proteome</keyword>
<dbReference type="InterPro" id="IPR018745">
    <property type="entry name" value="MpsC"/>
</dbReference>
<accession>A0A1H0HR04</accession>
<gene>
    <name evidence="3" type="ORF">SAMN04488053_1092</name>
</gene>
<keyword evidence="1" id="KW-0812">Transmembrane</keyword>
<evidence type="ECO:0000259" key="2">
    <source>
        <dbReference type="Pfam" id="PF10057"/>
    </source>
</evidence>
<keyword evidence="1" id="KW-1133">Transmembrane helix</keyword>
<feature type="domain" description="Na+-translocating membrane potential-generating system MpsC" evidence="2">
    <location>
        <begin position="4"/>
        <end position="111"/>
    </location>
</feature>
<evidence type="ECO:0000313" key="4">
    <source>
        <dbReference type="Proteomes" id="UP000198778"/>
    </source>
</evidence>